<dbReference type="PANTHER" id="PTHR43867:SF2">
    <property type="entry name" value="CELLULOSE SYNTHASE CATALYTIC SUBUNIT A [UDP-FORMING]"/>
    <property type="match status" value="1"/>
</dbReference>
<evidence type="ECO:0000256" key="5">
    <source>
        <dbReference type="ARBA" id="ARBA00022989"/>
    </source>
</evidence>
<keyword evidence="5 7" id="KW-1133">Transmembrane helix</keyword>
<evidence type="ECO:0000313" key="8">
    <source>
        <dbReference type="EMBL" id="TXC73798.1"/>
    </source>
</evidence>
<comment type="caution">
    <text evidence="8">The sequence shown here is derived from an EMBL/GenBank/DDBJ whole genome shotgun (WGS) entry which is preliminary data.</text>
</comment>
<evidence type="ECO:0000256" key="4">
    <source>
        <dbReference type="ARBA" id="ARBA00022692"/>
    </source>
</evidence>
<name>A0A5C6USF7_9SPHN</name>
<keyword evidence="9" id="KW-1185">Reference proteome</keyword>
<dbReference type="Proteomes" id="UP000321129">
    <property type="component" value="Unassembled WGS sequence"/>
</dbReference>
<reference evidence="8 9" key="1">
    <citation type="submission" date="2019-08" db="EMBL/GenBank/DDBJ databases">
        <title>Sphingorhabdus soil sp. nov., isolated from arctic soil.</title>
        <authorList>
            <person name="Liu Y."/>
        </authorList>
    </citation>
    <scope>NUCLEOTIDE SEQUENCE [LARGE SCALE GENOMIC DNA]</scope>
    <source>
        <strain evidence="8 9">D-2Q-5-6</strain>
    </source>
</reference>
<dbReference type="Gene3D" id="3.90.550.10">
    <property type="entry name" value="Spore Coat Polysaccharide Biosynthesis Protein SpsA, Chain A"/>
    <property type="match status" value="1"/>
</dbReference>
<evidence type="ECO:0000256" key="3">
    <source>
        <dbReference type="ARBA" id="ARBA00022679"/>
    </source>
</evidence>
<protein>
    <submittedName>
        <fullName evidence="8">Glycosyl transferase family protein</fullName>
    </submittedName>
</protein>
<proteinExistence type="predicted"/>
<evidence type="ECO:0000256" key="6">
    <source>
        <dbReference type="ARBA" id="ARBA00023136"/>
    </source>
</evidence>
<keyword evidence="2" id="KW-0328">Glycosyltransferase</keyword>
<keyword evidence="3 8" id="KW-0808">Transferase</keyword>
<evidence type="ECO:0000256" key="2">
    <source>
        <dbReference type="ARBA" id="ARBA00022676"/>
    </source>
</evidence>
<dbReference type="SUPFAM" id="SSF53448">
    <property type="entry name" value="Nucleotide-diphospho-sugar transferases"/>
    <property type="match status" value="1"/>
</dbReference>
<dbReference type="NCBIfam" id="NF011307">
    <property type="entry name" value="PRK14716.1-5"/>
    <property type="match status" value="1"/>
</dbReference>
<evidence type="ECO:0000313" key="9">
    <source>
        <dbReference type="Proteomes" id="UP000321129"/>
    </source>
</evidence>
<dbReference type="PANTHER" id="PTHR43867">
    <property type="entry name" value="CELLULOSE SYNTHASE CATALYTIC SUBUNIT A [UDP-FORMING]"/>
    <property type="match status" value="1"/>
</dbReference>
<evidence type="ECO:0000256" key="1">
    <source>
        <dbReference type="ARBA" id="ARBA00004141"/>
    </source>
</evidence>
<feature type="transmembrane region" description="Helical" evidence="7">
    <location>
        <begin position="348"/>
        <end position="369"/>
    </location>
</feature>
<dbReference type="Pfam" id="PF13641">
    <property type="entry name" value="Glyco_tranf_2_3"/>
    <property type="match status" value="1"/>
</dbReference>
<organism evidence="8 9">
    <name type="scientific">Flavisphingopyxis soli</name>
    <dbReference type="NCBI Taxonomy" id="2601267"/>
    <lineage>
        <taxon>Bacteria</taxon>
        <taxon>Pseudomonadati</taxon>
        <taxon>Pseudomonadota</taxon>
        <taxon>Alphaproteobacteria</taxon>
        <taxon>Sphingomonadales</taxon>
        <taxon>Sphingopyxidaceae</taxon>
        <taxon>Flavisphingopyxis</taxon>
    </lineage>
</organism>
<dbReference type="GO" id="GO:0016020">
    <property type="term" value="C:membrane"/>
    <property type="evidence" value="ECO:0007669"/>
    <property type="project" value="UniProtKB-SubCell"/>
</dbReference>
<comment type="subcellular location">
    <subcellularLocation>
        <location evidence="1">Membrane</location>
        <topology evidence="1">Multi-pass membrane protein</topology>
    </subcellularLocation>
</comment>
<evidence type="ECO:0000256" key="7">
    <source>
        <dbReference type="SAM" id="Phobius"/>
    </source>
</evidence>
<sequence length="471" mass="51111">MPNWALGGDGILAGLAVAMRATSVELLLFAAVFILLFGLGDMLIDALWLGNRTMRAPARKVVRGRPLAHRMAILIPTWREAEVIGGTLAHASAAWRGEPYRIYVGVYANDGATLLRVAAQAALDANIRIVIHARHGPTTKADCLNAIWRALRADETIEGDRYDAIILHDAEDFVDPAELAAFDRALYDHAFVQLPVIPLIPGRGAWIAGHYCDEFAEAHQKDIIVRHRIGAPIPAAGVGCAFRRDAIAMMAGGGDPFCADSLVEDYEMGLAIGQAGLPSTFFRARGPDGALIAVRSHFPADLESSVRQKARWIAGIALSGWDRIGWAGGWNRRHIASNWMLWRDRRTVLSAIVTIAAYLGAVLLVSSQATTAFLGIEQAPVPALMGPLLAASSVVLVWRLAMRFVCTARLYGRAEGLRAVPRAFVSNVVSVVAVHRALVLYIKALCGAQLRWDKTPHVTSAVPLRIERIRS</sequence>
<dbReference type="InterPro" id="IPR029044">
    <property type="entry name" value="Nucleotide-diphossugar_trans"/>
</dbReference>
<feature type="transmembrane region" description="Helical" evidence="7">
    <location>
        <begin position="26"/>
        <end position="50"/>
    </location>
</feature>
<dbReference type="GO" id="GO:0016757">
    <property type="term" value="F:glycosyltransferase activity"/>
    <property type="evidence" value="ECO:0007669"/>
    <property type="project" value="UniProtKB-KW"/>
</dbReference>
<dbReference type="InterPro" id="IPR050321">
    <property type="entry name" value="Glycosyltr_2/OpgH_subfam"/>
</dbReference>
<dbReference type="EMBL" id="VOPY01000001">
    <property type="protein sequence ID" value="TXC73798.1"/>
    <property type="molecule type" value="Genomic_DNA"/>
</dbReference>
<accession>A0A5C6USF7</accession>
<gene>
    <name evidence="8" type="ORF">FSZ31_03455</name>
</gene>
<keyword evidence="4 7" id="KW-0812">Transmembrane</keyword>
<feature type="transmembrane region" description="Helical" evidence="7">
    <location>
        <begin position="381"/>
        <end position="401"/>
    </location>
</feature>
<dbReference type="AlphaFoldDB" id="A0A5C6USF7"/>
<keyword evidence="6 7" id="KW-0472">Membrane</keyword>